<dbReference type="RefSeq" id="WP_011695873.1">
    <property type="nucleotide sequence ID" value="NC_008553.1"/>
</dbReference>
<dbReference type="GeneID" id="4463460"/>
<dbReference type="SMART" id="SM00881">
    <property type="entry name" value="CoA_binding"/>
    <property type="match status" value="1"/>
</dbReference>
<name>A0B703_METTP</name>
<dbReference type="InterPro" id="IPR036291">
    <property type="entry name" value="NAD(P)-bd_dom_sf"/>
</dbReference>
<dbReference type="HOGENOM" id="CLU_112567_0_1_2"/>
<keyword evidence="3" id="KW-1185">Reference proteome</keyword>
<dbReference type="PANTHER" id="PTHR33303">
    <property type="entry name" value="CYTOPLASMIC PROTEIN-RELATED"/>
    <property type="match status" value="1"/>
</dbReference>
<gene>
    <name evidence="2" type="ordered locus">Mthe_0687</name>
</gene>
<evidence type="ECO:0000313" key="3">
    <source>
        <dbReference type="Proteomes" id="UP000000674"/>
    </source>
</evidence>
<dbReference type="OrthoDB" id="42776at2157"/>
<dbReference type="Proteomes" id="UP000000674">
    <property type="component" value="Chromosome"/>
</dbReference>
<dbReference type="AlphaFoldDB" id="A0B703"/>
<organism evidence="2 3">
    <name type="scientific">Methanothrix thermoacetophila (strain DSM 6194 / JCM 14653 / NBRC 101360 / PT)</name>
    <name type="common">Methanosaeta thermophila</name>
    <dbReference type="NCBI Taxonomy" id="349307"/>
    <lineage>
        <taxon>Archaea</taxon>
        <taxon>Methanobacteriati</taxon>
        <taxon>Methanobacteriota</taxon>
        <taxon>Stenosarchaea group</taxon>
        <taxon>Methanomicrobia</taxon>
        <taxon>Methanotrichales</taxon>
        <taxon>Methanotrichaceae</taxon>
        <taxon>Methanothrix</taxon>
    </lineage>
</organism>
<dbReference type="PANTHER" id="PTHR33303:SF2">
    <property type="entry name" value="COA-BINDING DOMAIN-CONTAINING PROTEIN"/>
    <property type="match status" value="1"/>
</dbReference>
<proteinExistence type="predicted"/>
<dbReference type="Gene3D" id="3.40.50.720">
    <property type="entry name" value="NAD(P)-binding Rossmann-like Domain"/>
    <property type="match status" value="1"/>
</dbReference>
<dbReference type="Pfam" id="PF13380">
    <property type="entry name" value="CoA_binding_2"/>
    <property type="match status" value="1"/>
</dbReference>
<dbReference type="InterPro" id="IPR003781">
    <property type="entry name" value="CoA-bd"/>
</dbReference>
<sequence length="138" mass="15532">MPIVRSDEELKRVLKESRTVAVLGASTDPLKPSFFVSLVVRTYGFRMFFVNPNHVGEEILGEQVYASLRDIPVDIDIVDVFRRPSAAREVAEEIRAKGCRIVWFQPGTEDVAVAGELADEGFYVVLGRCMKVECRKLL</sequence>
<reference evidence="2 3" key="1">
    <citation type="submission" date="2006-10" db="EMBL/GenBank/DDBJ databases">
        <title>Complete sequence of Methanosaeta thermophila PT.</title>
        <authorList>
            <consortium name="US DOE Joint Genome Institute"/>
            <person name="Copeland A."/>
            <person name="Lucas S."/>
            <person name="Lapidus A."/>
            <person name="Barry K."/>
            <person name="Detter J.C."/>
            <person name="Glavina del Rio T."/>
            <person name="Hammon N."/>
            <person name="Israni S."/>
            <person name="Pitluck S."/>
            <person name="Chain P."/>
            <person name="Malfatti S."/>
            <person name="Shin M."/>
            <person name="Vergez L."/>
            <person name="Schmutz J."/>
            <person name="Larimer F."/>
            <person name="Land M."/>
            <person name="Hauser L."/>
            <person name="Kyrpides N."/>
            <person name="Kim E."/>
            <person name="Smith K.S."/>
            <person name="Ingram-Smith C."/>
            <person name="Richardson P."/>
        </authorList>
    </citation>
    <scope>NUCLEOTIDE SEQUENCE [LARGE SCALE GENOMIC DNA]</scope>
    <source>
        <strain evidence="3">DSM 6194 / JCM 14653 / NBRC 101360 / PT</strain>
    </source>
</reference>
<feature type="domain" description="CoA-binding" evidence="1">
    <location>
        <begin position="14"/>
        <end position="108"/>
    </location>
</feature>
<evidence type="ECO:0000259" key="1">
    <source>
        <dbReference type="SMART" id="SM00881"/>
    </source>
</evidence>
<dbReference type="STRING" id="349307.Mthe_0687"/>
<protein>
    <submittedName>
        <fullName evidence="2">CoA-binding domain protein</fullName>
    </submittedName>
</protein>
<accession>A0B703</accession>
<evidence type="ECO:0000313" key="2">
    <source>
        <dbReference type="EMBL" id="ABK14477.1"/>
    </source>
</evidence>
<dbReference type="SUPFAM" id="SSF51735">
    <property type="entry name" value="NAD(P)-binding Rossmann-fold domains"/>
    <property type="match status" value="1"/>
</dbReference>
<dbReference type="EMBL" id="CP000477">
    <property type="protein sequence ID" value="ABK14477.1"/>
    <property type="molecule type" value="Genomic_DNA"/>
</dbReference>
<dbReference type="KEGG" id="mtp:Mthe_0687"/>